<gene>
    <name evidence="1" type="ORF">UR23_C0009G0006</name>
</gene>
<organism evidence="1 2">
    <name type="scientific">Candidatus Roizmanbacteria bacterium GW2011_GWA2_32_13</name>
    <dbReference type="NCBI Taxonomy" id="1618475"/>
    <lineage>
        <taxon>Bacteria</taxon>
        <taxon>Candidatus Roizmaniibacteriota</taxon>
    </lineage>
</organism>
<proteinExistence type="predicted"/>
<dbReference type="AlphaFoldDB" id="A0A0F9ZDW9"/>
<evidence type="ECO:0000313" key="1">
    <source>
        <dbReference type="EMBL" id="KKP36976.1"/>
    </source>
</evidence>
<evidence type="ECO:0000313" key="2">
    <source>
        <dbReference type="Proteomes" id="UP000034349"/>
    </source>
</evidence>
<name>A0A0F9ZDW9_9BACT</name>
<dbReference type="EMBL" id="LBOK01000009">
    <property type="protein sequence ID" value="KKP36976.1"/>
    <property type="molecule type" value="Genomic_DNA"/>
</dbReference>
<sequence length="156" mass="18113">MITNQTAFGYHSRQKEKNWVFCRKSEGTVNLQLSDYIFFIAKGDLPRPIVGYAQVGEVGSMKIIDIWNKYGEKTSCQNIATLETRLDKDRDKKVGYYEITNVKYTNKARTVTDTEIGFAKDIQVGKFISKEQTYALLSYFNTGNRDEMEKYFPNKR</sequence>
<comment type="caution">
    <text evidence="1">The sequence shown here is derived from an EMBL/GenBank/DDBJ whole genome shotgun (WGS) entry which is preliminary data.</text>
</comment>
<dbReference type="Proteomes" id="UP000034349">
    <property type="component" value="Unassembled WGS sequence"/>
</dbReference>
<reference evidence="1 2" key="1">
    <citation type="journal article" date="2015" name="Nature">
        <title>rRNA introns, odd ribosomes, and small enigmatic genomes across a large radiation of phyla.</title>
        <authorList>
            <person name="Brown C.T."/>
            <person name="Hug L.A."/>
            <person name="Thomas B.C."/>
            <person name="Sharon I."/>
            <person name="Castelle C.J."/>
            <person name="Singh A."/>
            <person name="Wilkins M.J."/>
            <person name="Williams K.H."/>
            <person name="Banfield J.F."/>
        </authorList>
    </citation>
    <scope>NUCLEOTIDE SEQUENCE [LARGE SCALE GENOMIC DNA]</scope>
</reference>
<protein>
    <submittedName>
        <fullName evidence="1">Uncharacterized protein</fullName>
    </submittedName>
</protein>
<accession>A0A0F9ZDW9</accession>